<reference evidence="1" key="1">
    <citation type="submission" date="2015-03" db="EMBL/GenBank/DDBJ databases">
        <title>MIGS Cultured Bacterial/Archaeal sample from Brevibacillus laterosporus.</title>
        <authorList>
            <person name="Zeng D."/>
            <person name="Zhu L."/>
            <person name="Dong G."/>
            <person name="Ye W."/>
            <person name="Ren D."/>
            <person name="Wu L."/>
            <person name="Xu J."/>
            <person name="Li G."/>
            <person name="Guo L."/>
        </authorList>
    </citation>
    <scope>NUCLEOTIDE SEQUENCE</scope>
    <source>
        <strain evidence="1">B9</strain>
        <plasmid evidence="1">unnamed2</plasmid>
    </source>
</reference>
<gene>
    <name evidence="1" type="ORF">EX87_19905</name>
</gene>
<geneLocation type="plasmid" evidence="1">
    <name>unnamed2</name>
</geneLocation>
<organism evidence="1">
    <name type="scientific">Brevibacillus laterosporus</name>
    <name type="common">Bacillus laterosporus</name>
    <dbReference type="NCBI Taxonomy" id="1465"/>
    <lineage>
        <taxon>Bacteria</taxon>
        <taxon>Bacillati</taxon>
        <taxon>Bacillota</taxon>
        <taxon>Bacilli</taxon>
        <taxon>Bacillales</taxon>
        <taxon>Paenibacillaceae</taxon>
        <taxon>Brevibacillus</taxon>
    </lineage>
</organism>
<protein>
    <recommendedName>
        <fullName evidence="2">DUF2325 domain-containing protein</fullName>
    </recommendedName>
</protein>
<accession>A0A0F7EIV6</accession>
<proteinExistence type="predicted"/>
<sequence>MDEKDSITSIEACIKKADIVILLLARLGHVLMKQVKKLCKEWNVPFETTFNIGADKITQIVSEAVI</sequence>
<keyword evidence="1" id="KW-0614">Plasmid</keyword>
<dbReference type="AlphaFoldDB" id="A0A0F7EIV6"/>
<dbReference type="EMBL" id="CP011076">
    <property type="protein sequence ID" value="AKF95859.1"/>
    <property type="molecule type" value="Genomic_DNA"/>
</dbReference>
<name>A0A0F7EIV6_BRELA</name>
<evidence type="ECO:0000313" key="1">
    <source>
        <dbReference type="EMBL" id="AKF95859.1"/>
    </source>
</evidence>
<evidence type="ECO:0008006" key="2">
    <source>
        <dbReference type="Google" id="ProtNLM"/>
    </source>
</evidence>